<evidence type="ECO:0000256" key="14">
    <source>
        <dbReference type="PIRSR" id="PIRSR037090-50"/>
    </source>
</evidence>
<comment type="caution">
    <text evidence="18">The sequence shown here is derived from an EMBL/GenBank/DDBJ whole genome shotgun (WGS) entry which is preliminary data.</text>
</comment>
<dbReference type="SUPFAM" id="SSF53850">
    <property type="entry name" value="Periplasmic binding protein-like II"/>
    <property type="match status" value="1"/>
</dbReference>
<evidence type="ECO:0000256" key="10">
    <source>
        <dbReference type="ARBA" id="ARBA00023180"/>
    </source>
</evidence>
<comment type="similarity">
    <text evidence="2 13">Belongs to the glutamate-gated ion channel (TC 1.A.10.1) family.</text>
</comment>
<evidence type="ECO:0000256" key="9">
    <source>
        <dbReference type="ARBA" id="ARBA00023170"/>
    </source>
</evidence>
<dbReference type="InterPro" id="IPR015683">
    <property type="entry name" value="Ionotropic_Glu_rcpt"/>
</dbReference>
<feature type="disulfide bond" evidence="14">
    <location>
        <begin position="763"/>
        <end position="818"/>
    </location>
</feature>
<feature type="signal peptide" evidence="16">
    <location>
        <begin position="1"/>
        <end position="24"/>
    </location>
</feature>
<feature type="transmembrane region" description="Helical" evidence="15">
    <location>
        <begin position="620"/>
        <end position="638"/>
    </location>
</feature>
<evidence type="ECO:0000256" key="8">
    <source>
        <dbReference type="ARBA" id="ARBA00023136"/>
    </source>
</evidence>
<dbReference type="GO" id="GO:0015276">
    <property type="term" value="F:ligand-gated monoatomic ion channel activity"/>
    <property type="evidence" value="ECO:0007669"/>
    <property type="project" value="InterPro"/>
</dbReference>
<evidence type="ECO:0000259" key="17">
    <source>
        <dbReference type="SMART" id="SM00079"/>
    </source>
</evidence>
<feature type="domain" description="Ionotropic glutamate receptor C-terminal" evidence="17">
    <location>
        <begin position="499"/>
        <end position="815"/>
    </location>
</feature>
<keyword evidence="5 16" id="KW-0732">Signal</keyword>
<dbReference type="PIRSF" id="PIRSF037090">
    <property type="entry name" value="Iontro_Glu-like_rcpt_pln"/>
    <property type="match status" value="1"/>
</dbReference>
<evidence type="ECO:0000313" key="19">
    <source>
        <dbReference type="Proteomes" id="UP001153076"/>
    </source>
</evidence>
<keyword evidence="11 13" id="KW-1071">Ligand-gated ion channel</keyword>
<keyword evidence="12 13" id="KW-0407">Ion channel</keyword>
<evidence type="ECO:0000256" key="12">
    <source>
        <dbReference type="ARBA" id="ARBA00023303"/>
    </source>
</evidence>
<feature type="chain" id="PRO_5040383573" description="Glutamate receptor" evidence="16">
    <location>
        <begin position="25"/>
        <end position="907"/>
    </location>
</feature>
<dbReference type="Gene3D" id="3.40.50.2300">
    <property type="match status" value="2"/>
</dbReference>
<dbReference type="InterPro" id="IPR028082">
    <property type="entry name" value="Peripla_BP_I"/>
</dbReference>
<keyword evidence="9 13" id="KW-0675">Receptor</keyword>
<protein>
    <recommendedName>
        <fullName evidence="13">Glutamate receptor</fullName>
    </recommendedName>
</protein>
<evidence type="ECO:0000256" key="3">
    <source>
        <dbReference type="ARBA" id="ARBA00022448"/>
    </source>
</evidence>
<evidence type="ECO:0000256" key="11">
    <source>
        <dbReference type="ARBA" id="ARBA00023286"/>
    </source>
</evidence>
<dbReference type="GO" id="GO:0016020">
    <property type="term" value="C:membrane"/>
    <property type="evidence" value="ECO:0007669"/>
    <property type="project" value="UniProtKB-SubCell"/>
</dbReference>
<keyword evidence="4 15" id="KW-0812">Transmembrane</keyword>
<evidence type="ECO:0000256" key="5">
    <source>
        <dbReference type="ARBA" id="ARBA00022729"/>
    </source>
</evidence>
<gene>
    <name evidence="18" type="ORF">Cgig2_004737</name>
</gene>
<evidence type="ECO:0000256" key="6">
    <source>
        <dbReference type="ARBA" id="ARBA00022989"/>
    </source>
</evidence>
<evidence type="ECO:0000256" key="7">
    <source>
        <dbReference type="ARBA" id="ARBA00023065"/>
    </source>
</evidence>
<dbReference type="EMBL" id="JAKOGI010000016">
    <property type="protein sequence ID" value="KAJ8450280.1"/>
    <property type="molecule type" value="Genomic_DNA"/>
</dbReference>
<evidence type="ECO:0000256" key="13">
    <source>
        <dbReference type="PIRNR" id="PIRNR037090"/>
    </source>
</evidence>
<dbReference type="Proteomes" id="UP001153076">
    <property type="component" value="Unassembled WGS sequence"/>
</dbReference>
<evidence type="ECO:0000313" key="18">
    <source>
        <dbReference type="EMBL" id="KAJ8450280.1"/>
    </source>
</evidence>
<proteinExistence type="inferred from homology"/>
<organism evidence="18 19">
    <name type="scientific">Carnegiea gigantea</name>
    <dbReference type="NCBI Taxonomy" id="171969"/>
    <lineage>
        <taxon>Eukaryota</taxon>
        <taxon>Viridiplantae</taxon>
        <taxon>Streptophyta</taxon>
        <taxon>Embryophyta</taxon>
        <taxon>Tracheophyta</taxon>
        <taxon>Spermatophyta</taxon>
        <taxon>Magnoliopsida</taxon>
        <taxon>eudicotyledons</taxon>
        <taxon>Gunneridae</taxon>
        <taxon>Pentapetalae</taxon>
        <taxon>Caryophyllales</taxon>
        <taxon>Cactineae</taxon>
        <taxon>Cactaceae</taxon>
        <taxon>Cactoideae</taxon>
        <taxon>Echinocereeae</taxon>
        <taxon>Carnegiea</taxon>
    </lineage>
</organism>
<dbReference type="FunFam" id="3.40.50.2300:FF:000188">
    <property type="entry name" value="Glutamate receptor"/>
    <property type="match status" value="1"/>
</dbReference>
<dbReference type="InterPro" id="IPR001320">
    <property type="entry name" value="Iontro_rcpt_C"/>
</dbReference>
<dbReference type="Pfam" id="PF01094">
    <property type="entry name" value="ANF_receptor"/>
    <property type="match status" value="1"/>
</dbReference>
<evidence type="ECO:0000256" key="16">
    <source>
        <dbReference type="SAM" id="SignalP"/>
    </source>
</evidence>
<evidence type="ECO:0000256" key="1">
    <source>
        <dbReference type="ARBA" id="ARBA00004141"/>
    </source>
</evidence>
<dbReference type="SUPFAM" id="SSF53822">
    <property type="entry name" value="Periplasmic binding protein-like I"/>
    <property type="match status" value="1"/>
</dbReference>
<reference evidence="18" key="1">
    <citation type="submission" date="2022-04" db="EMBL/GenBank/DDBJ databases">
        <title>Carnegiea gigantea Genome sequencing and assembly v2.</title>
        <authorList>
            <person name="Copetti D."/>
            <person name="Sanderson M.J."/>
            <person name="Burquez A."/>
            <person name="Wojciechowski M.F."/>
        </authorList>
    </citation>
    <scope>NUCLEOTIDE SEQUENCE</scope>
    <source>
        <strain evidence="18">SGP5-SGP5p</strain>
        <tissue evidence="18">Aerial part</tissue>
    </source>
</reference>
<dbReference type="SMART" id="SM00079">
    <property type="entry name" value="PBPe"/>
    <property type="match status" value="1"/>
</dbReference>
<comment type="function">
    <text evidence="13">Glutamate-gated receptor that probably acts as non-selective cation channel.</text>
</comment>
<keyword evidence="3 13" id="KW-0813">Transport</keyword>
<dbReference type="OrthoDB" id="5984008at2759"/>
<evidence type="ECO:0000256" key="15">
    <source>
        <dbReference type="SAM" id="Phobius"/>
    </source>
</evidence>
<keyword evidence="19" id="KW-1185">Reference proteome</keyword>
<dbReference type="CDD" id="cd13686">
    <property type="entry name" value="GluR_Plant"/>
    <property type="match status" value="1"/>
</dbReference>
<dbReference type="Gene3D" id="3.40.190.10">
    <property type="entry name" value="Periplasmic binding protein-like II"/>
    <property type="match status" value="1"/>
</dbReference>
<feature type="transmembrane region" description="Helical" evidence="15">
    <location>
        <begin position="839"/>
        <end position="859"/>
    </location>
</feature>
<keyword evidence="6 15" id="KW-1133">Transmembrane helix</keyword>
<comment type="subcellular location">
    <subcellularLocation>
        <location evidence="1">Membrane</location>
        <topology evidence="1">Multi-pass membrane protein</topology>
    </subcellularLocation>
</comment>
<keyword evidence="10" id="KW-0325">Glycoprotein</keyword>
<dbReference type="InterPro" id="IPR017103">
    <property type="entry name" value="Iontropic_Glu_rcpt_pln"/>
</dbReference>
<feature type="transmembrane region" description="Helical" evidence="15">
    <location>
        <begin position="658"/>
        <end position="678"/>
    </location>
</feature>
<keyword evidence="14" id="KW-1015">Disulfide bond</keyword>
<dbReference type="PANTHER" id="PTHR18966">
    <property type="entry name" value="IONOTROPIC GLUTAMATE RECEPTOR"/>
    <property type="match status" value="1"/>
</dbReference>
<accession>A0A9Q1KWB9</accession>
<evidence type="ECO:0000256" key="2">
    <source>
        <dbReference type="ARBA" id="ARBA00008685"/>
    </source>
</evidence>
<dbReference type="Pfam" id="PF00060">
    <property type="entry name" value="Lig_chan"/>
    <property type="match status" value="1"/>
</dbReference>
<evidence type="ECO:0000256" key="4">
    <source>
        <dbReference type="ARBA" id="ARBA00022692"/>
    </source>
</evidence>
<dbReference type="AlphaFoldDB" id="A0A9Q1KWB9"/>
<dbReference type="InterPro" id="IPR001828">
    <property type="entry name" value="ANF_lig-bd_rcpt"/>
</dbReference>
<dbReference type="FunFam" id="3.40.190.10:FF:000054">
    <property type="entry name" value="Glutamate receptor"/>
    <property type="match status" value="1"/>
</dbReference>
<name>A0A9Q1KWB9_9CARY</name>
<sequence length="907" mass="102213">MKLSVIYTAKVLLLLLMLYSKSIANFGARDCSMHGNATVRIGVVVDQQTRVGKEEEIAMKIAVRDLRRSSCLKLTLHFRDTYHRPTAVATSSVLKVIHDKKIHGLVGRMPLSEAAVLSHIHKKIAFFLTTPTAIYIPPTLPSARSSNLIQFSNNLSIHLQCLAAIIGHFQWRTVTVIYEQTNSFSLHSGIVTAFSDQLKSVSATVEQHLGFKPYPENAVEEGLRRLKIDSNRVFVVLHCSLELVTRLFQKANQMGMLENGFVWIVSDEVASLLDSFDSSVVASMQGVIGYRTFFDDTTKSFKEFKIKFEQSYLAKYPGHGNPNPSLFALRAYDAMQAIAKARNDLAGTCSCLLNFFRILGFVQLYWDHFKFRTDFKANETKQEIETNRTSHPKSLLPILLKTNFEGLSGNVSFKYGELQNSPTFQIINVAGKSYRELALWTPELGFTKQVSLRKTGRTNHSKPQSYDRAIDLGPIYWPGGQQIVPRGWTYGVSKEKPLRLGVPAAGVFHQFVNVSMDVAQNKTFVTGFAVDVFNASLKHLPYELPYVFVPFYDTYDAMVHEIHKKGFHGAIGDINILQKRYEWADFTQPYVKSGLKMVVTQKEEKIREMWIFMTVFEKQMWIIIPLMGLFTGFVVWTIERHINPEFGGESPRSTLSKLVLAPWYFLVAMIFIYFQAALTSEMTISQLQPSVTDVETLRRENAGVGCNWNSFICTYLVQVLHFKPENVKHIRSIDEYPVAFQRGEIKAAFFISSHAQVFLAIYCTGYTLAGPTFNFGGLGFAFSKGSSLSIDMSQAMLKATENGEIDTLMNTMLSYYNCSSSTTNNSSITSVGPKPFSGLFYICGGISLLALFFSLLPLVKKGCKYLNMRLRVLATMVIIMFCRTHHSRPTLRQTSNSSVTLNEVNCS</sequence>
<keyword evidence="8 13" id="KW-0472">Membrane</keyword>
<keyword evidence="7 13" id="KW-0406">Ion transport</keyword>